<dbReference type="EMBL" id="JAUEPS010000039">
    <property type="protein sequence ID" value="KAK0449059.1"/>
    <property type="molecule type" value="Genomic_DNA"/>
</dbReference>
<dbReference type="Proteomes" id="UP001175211">
    <property type="component" value="Unassembled WGS sequence"/>
</dbReference>
<name>A0AA39MWX4_ARMTA</name>
<proteinExistence type="predicted"/>
<dbReference type="RefSeq" id="XP_060326774.1">
    <property type="nucleotide sequence ID" value="XM_060469952.1"/>
</dbReference>
<keyword evidence="1" id="KW-0812">Transmembrane</keyword>
<keyword evidence="1" id="KW-0472">Membrane</keyword>
<dbReference type="AlphaFoldDB" id="A0AA39MWX4"/>
<evidence type="ECO:0000256" key="1">
    <source>
        <dbReference type="SAM" id="Phobius"/>
    </source>
</evidence>
<sequence length="122" mass="13590">MTFASATPGLTGKESSIVFTIIDIDFNQIIVYALMHVCFHYAWNGYMNLYSFKQNSKRHIFIDNGQSYLAEYRGLSDLNSQRNVDQIIGGVTGIICTVIADGAMVQIISSEKINSRSSLALR</sequence>
<comment type="caution">
    <text evidence="2">The sequence shown here is derived from an EMBL/GenBank/DDBJ whole genome shotgun (WGS) entry which is preliminary data.</text>
</comment>
<feature type="transmembrane region" description="Helical" evidence="1">
    <location>
        <begin position="29"/>
        <end position="49"/>
    </location>
</feature>
<evidence type="ECO:0000313" key="3">
    <source>
        <dbReference type="Proteomes" id="UP001175211"/>
    </source>
</evidence>
<keyword evidence="3" id="KW-1185">Reference proteome</keyword>
<accession>A0AA39MWX4</accession>
<protein>
    <submittedName>
        <fullName evidence="2">Uncharacterized protein</fullName>
    </submittedName>
</protein>
<keyword evidence="1" id="KW-1133">Transmembrane helix</keyword>
<organism evidence="2 3">
    <name type="scientific">Armillaria tabescens</name>
    <name type="common">Ringless honey mushroom</name>
    <name type="synonym">Agaricus tabescens</name>
    <dbReference type="NCBI Taxonomy" id="1929756"/>
    <lineage>
        <taxon>Eukaryota</taxon>
        <taxon>Fungi</taxon>
        <taxon>Dikarya</taxon>
        <taxon>Basidiomycota</taxon>
        <taxon>Agaricomycotina</taxon>
        <taxon>Agaricomycetes</taxon>
        <taxon>Agaricomycetidae</taxon>
        <taxon>Agaricales</taxon>
        <taxon>Marasmiineae</taxon>
        <taxon>Physalacriaceae</taxon>
        <taxon>Desarmillaria</taxon>
    </lineage>
</organism>
<reference evidence="2" key="1">
    <citation type="submission" date="2023-06" db="EMBL/GenBank/DDBJ databases">
        <authorList>
            <consortium name="Lawrence Berkeley National Laboratory"/>
            <person name="Ahrendt S."/>
            <person name="Sahu N."/>
            <person name="Indic B."/>
            <person name="Wong-Bajracharya J."/>
            <person name="Merenyi Z."/>
            <person name="Ke H.-M."/>
            <person name="Monk M."/>
            <person name="Kocsube S."/>
            <person name="Drula E."/>
            <person name="Lipzen A."/>
            <person name="Balint B."/>
            <person name="Henrissat B."/>
            <person name="Andreopoulos B."/>
            <person name="Martin F.M."/>
            <person name="Harder C.B."/>
            <person name="Rigling D."/>
            <person name="Ford K.L."/>
            <person name="Foster G.D."/>
            <person name="Pangilinan J."/>
            <person name="Papanicolaou A."/>
            <person name="Barry K."/>
            <person name="LaButti K."/>
            <person name="Viragh M."/>
            <person name="Koriabine M."/>
            <person name="Yan M."/>
            <person name="Riley R."/>
            <person name="Champramary S."/>
            <person name="Plett K.L."/>
            <person name="Tsai I.J."/>
            <person name="Slot J."/>
            <person name="Sipos G."/>
            <person name="Plett J."/>
            <person name="Nagy L.G."/>
            <person name="Grigoriev I.V."/>
        </authorList>
    </citation>
    <scope>NUCLEOTIDE SEQUENCE</scope>
    <source>
        <strain evidence="2">CCBAS 213</strain>
    </source>
</reference>
<gene>
    <name evidence="2" type="ORF">EV420DRAFT_1483253</name>
</gene>
<evidence type="ECO:0000313" key="2">
    <source>
        <dbReference type="EMBL" id="KAK0449059.1"/>
    </source>
</evidence>
<dbReference type="GeneID" id="85353500"/>